<sequence length="385" mass="42889">MQTLIITRNEAGQRLDKLLTKYLNQAGKGFLYKMMRKKNITLNGKRCDGSERLEEGDQVKLFLSDETIEKFSVPDIRRYAGRTGDSGSAGTSAGETERAVREKGVESREHRSWNGRKRLDIVYEDQHILVVNKPSGMLSQKAKDSDMSLNEYILNYLIDSGKLPISQLRTFKPSICNRLDRNTSGLVVAGKSLAGLQVMNEVFKDRSIHKYYQCLVAGEIKEKQLIAGFLKKDESTNTVSIYPLEVEYSVPIMTEYLPLSGNGTFTLLQVTLITGRSHQIRAHLASIGHPIVGDYKYGSRSLNDAVKKKYAVRSQLLHSWRLVMPETLPAPLEHLRGEEFTAGLPVIFSTVMEGEGIGLPSGSQGDYPGPGQGILDRNSSLGYAR</sequence>
<dbReference type="Gene3D" id="3.10.290.10">
    <property type="entry name" value="RNA-binding S4 domain"/>
    <property type="match status" value="1"/>
</dbReference>
<organism evidence="9 10">
    <name type="scientific">Enterocloster clostridioformis</name>
    <dbReference type="NCBI Taxonomy" id="1531"/>
    <lineage>
        <taxon>Bacteria</taxon>
        <taxon>Bacillati</taxon>
        <taxon>Bacillota</taxon>
        <taxon>Clostridia</taxon>
        <taxon>Lachnospirales</taxon>
        <taxon>Lachnospiraceae</taxon>
        <taxon>Enterocloster</taxon>
    </lineage>
</organism>
<protein>
    <recommendedName>
        <fullName evidence="4">RNA pseudouridylate synthase</fullName>
    </recommendedName>
    <alternativeName>
        <fullName evidence="5">RNA-uridine isomerase</fullName>
    </alternativeName>
</protein>
<accession>A0A1I0ES92</accession>
<evidence type="ECO:0000256" key="1">
    <source>
        <dbReference type="ARBA" id="ARBA00000073"/>
    </source>
</evidence>
<dbReference type="CDD" id="cd02869">
    <property type="entry name" value="PseudoU_synth_RluA_like"/>
    <property type="match status" value="1"/>
</dbReference>
<dbReference type="PANTHER" id="PTHR21600">
    <property type="entry name" value="MITOCHONDRIAL RNA PSEUDOURIDINE SYNTHASE"/>
    <property type="match status" value="1"/>
</dbReference>
<evidence type="ECO:0000256" key="3">
    <source>
        <dbReference type="ARBA" id="ARBA00023235"/>
    </source>
</evidence>
<dbReference type="PANTHER" id="PTHR21600:SF83">
    <property type="entry name" value="PSEUDOURIDYLATE SYNTHASE RPUSD4, MITOCHONDRIAL"/>
    <property type="match status" value="1"/>
</dbReference>
<evidence type="ECO:0000256" key="4">
    <source>
        <dbReference type="ARBA" id="ARBA00031870"/>
    </source>
</evidence>
<evidence type="ECO:0000313" key="9">
    <source>
        <dbReference type="EMBL" id="SET48383.1"/>
    </source>
</evidence>
<dbReference type="InterPro" id="IPR036986">
    <property type="entry name" value="S4_RNA-bd_sf"/>
</dbReference>
<dbReference type="Proteomes" id="UP000182121">
    <property type="component" value="Unassembled WGS sequence"/>
</dbReference>
<dbReference type="GO" id="GO:0120159">
    <property type="term" value="F:rRNA pseudouridine synthase activity"/>
    <property type="evidence" value="ECO:0007669"/>
    <property type="project" value="UniProtKB-ARBA"/>
</dbReference>
<dbReference type="PROSITE" id="PS01129">
    <property type="entry name" value="PSI_RLU"/>
    <property type="match status" value="1"/>
</dbReference>
<proteinExistence type="inferred from homology"/>
<evidence type="ECO:0000259" key="8">
    <source>
        <dbReference type="SMART" id="SM00363"/>
    </source>
</evidence>
<evidence type="ECO:0000256" key="2">
    <source>
        <dbReference type="ARBA" id="ARBA00010876"/>
    </source>
</evidence>
<dbReference type="Gene3D" id="3.30.2350.10">
    <property type="entry name" value="Pseudouridine synthase"/>
    <property type="match status" value="1"/>
</dbReference>
<feature type="region of interest" description="Disordered" evidence="7">
    <location>
        <begin position="82"/>
        <end position="111"/>
    </location>
</feature>
<dbReference type="InterPro" id="IPR006145">
    <property type="entry name" value="PsdUridine_synth_RsuA/RluA"/>
</dbReference>
<dbReference type="SMART" id="SM00363">
    <property type="entry name" value="S4"/>
    <property type="match status" value="1"/>
</dbReference>
<feature type="compositionally biased region" description="Low complexity" evidence="7">
    <location>
        <begin position="82"/>
        <end position="94"/>
    </location>
</feature>
<dbReference type="AlphaFoldDB" id="A0A1I0ES92"/>
<dbReference type="GO" id="GO:0003723">
    <property type="term" value="F:RNA binding"/>
    <property type="evidence" value="ECO:0007669"/>
    <property type="project" value="UniProtKB-KW"/>
</dbReference>
<keyword evidence="3" id="KW-0413">Isomerase</keyword>
<name>A0A1I0ES92_9FIRM</name>
<gene>
    <name evidence="9" type="ORF">SAMN05216521_101046</name>
</gene>
<dbReference type="Pfam" id="PF00849">
    <property type="entry name" value="PseudoU_synth_2"/>
    <property type="match status" value="1"/>
</dbReference>
<feature type="compositionally biased region" description="Basic and acidic residues" evidence="7">
    <location>
        <begin position="95"/>
        <end position="111"/>
    </location>
</feature>
<reference evidence="9 10" key="1">
    <citation type="submission" date="2016-10" db="EMBL/GenBank/DDBJ databases">
        <authorList>
            <person name="Varghese N."/>
            <person name="Submissions S."/>
        </authorList>
    </citation>
    <scope>NUCLEOTIDE SEQUENCE [LARGE SCALE GENOMIC DNA]</scope>
    <source>
        <strain evidence="9 10">NLAE-zl-C196</strain>
    </source>
</reference>
<comment type="caution">
    <text evidence="9">The sequence shown here is derived from an EMBL/GenBank/DDBJ whole genome shotgun (WGS) entry which is preliminary data.</text>
</comment>
<evidence type="ECO:0000256" key="6">
    <source>
        <dbReference type="PROSITE-ProRule" id="PRU00182"/>
    </source>
</evidence>
<dbReference type="PROSITE" id="PS50889">
    <property type="entry name" value="S4"/>
    <property type="match status" value="1"/>
</dbReference>
<dbReference type="InterPro" id="IPR006224">
    <property type="entry name" value="PsdUridine_synth_RluA-like_CS"/>
</dbReference>
<comment type="catalytic activity">
    <reaction evidence="1">
        <text>a uridine in RNA = a pseudouridine in RNA</text>
        <dbReference type="Rhea" id="RHEA:48348"/>
        <dbReference type="Rhea" id="RHEA-COMP:12068"/>
        <dbReference type="Rhea" id="RHEA-COMP:12069"/>
        <dbReference type="ChEBI" id="CHEBI:65314"/>
        <dbReference type="ChEBI" id="CHEBI:65315"/>
    </reaction>
</comment>
<dbReference type="SUPFAM" id="SSF55120">
    <property type="entry name" value="Pseudouridine synthase"/>
    <property type="match status" value="1"/>
</dbReference>
<evidence type="ECO:0000256" key="5">
    <source>
        <dbReference type="ARBA" id="ARBA00033164"/>
    </source>
</evidence>
<dbReference type="InterPro" id="IPR002942">
    <property type="entry name" value="S4_RNA-bd"/>
</dbReference>
<dbReference type="InterPro" id="IPR020103">
    <property type="entry name" value="PsdUridine_synth_cat_dom_sf"/>
</dbReference>
<comment type="similarity">
    <text evidence="2">Belongs to the pseudouridine synthase RluA family.</text>
</comment>
<evidence type="ECO:0000313" key="10">
    <source>
        <dbReference type="Proteomes" id="UP000182121"/>
    </source>
</evidence>
<dbReference type="RefSeq" id="WP_074662037.1">
    <property type="nucleotide sequence ID" value="NZ_FOIO01000010.1"/>
</dbReference>
<dbReference type="CDD" id="cd00165">
    <property type="entry name" value="S4"/>
    <property type="match status" value="1"/>
</dbReference>
<dbReference type="EMBL" id="FOIO01000010">
    <property type="protein sequence ID" value="SET48383.1"/>
    <property type="molecule type" value="Genomic_DNA"/>
</dbReference>
<dbReference type="GO" id="GO:0000455">
    <property type="term" value="P:enzyme-directed rRNA pseudouridine synthesis"/>
    <property type="evidence" value="ECO:0007669"/>
    <property type="project" value="UniProtKB-ARBA"/>
</dbReference>
<feature type="region of interest" description="Disordered" evidence="7">
    <location>
        <begin position="359"/>
        <end position="385"/>
    </location>
</feature>
<keyword evidence="6" id="KW-0694">RNA-binding</keyword>
<dbReference type="InterPro" id="IPR050188">
    <property type="entry name" value="RluA_PseudoU_synthase"/>
</dbReference>
<evidence type="ECO:0000256" key="7">
    <source>
        <dbReference type="SAM" id="MobiDB-lite"/>
    </source>
</evidence>
<feature type="domain" description="RNA-binding S4" evidence="8">
    <location>
        <begin position="13"/>
        <end position="73"/>
    </location>
</feature>